<organism evidence="2 3">
    <name type="scientific">Streptomyces pratens</name>
    <dbReference type="NCBI Taxonomy" id="887456"/>
    <lineage>
        <taxon>Bacteria</taxon>
        <taxon>Bacillati</taxon>
        <taxon>Actinomycetota</taxon>
        <taxon>Actinomycetes</taxon>
        <taxon>Kitasatosporales</taxon>
        <taxon>Streptomycetaceae</taxon>
        <taxon>Streptomyces</taxon>
    </lineage>
</organism>
<feature type="compositionally biased region" description="Basic and acidic residues" evidence="1">
    <location>
        <begin position="217"/>
        <end position="232"/>
    </location>
</feature>
<proteinExistence type="predicted"/>
<keyword evidence="3" id="KW-1185">Reference proteome</keyword>
<sequence>MSTEPSQDAGRARPVSGALLLCRAEPGSVIPAARLLHERMLLARAGDDWSVLVPEGGPWRSGTDPVDRVANGWAVALTVGVSWPVLALWWDGERAGFTLAAGFRRPVGYVWLADGTPAGMEEAMRTFAGRLGLDPVLDMQALEGLTKPDSAADASARLSGVLAVLTRAGVSLPPGLVPGENADGLLEAARLQPDTHRIEADGSGGRSAAGEKSAAGGDERGGQAQEQTREQAQKQAQEQPREQKQQREYEAREADRPEGATDAGHPVLWPSRAGSPSSVPAVPARALAQMAAGLPLAVWGLRHHSGGWIVAGTLLLAHGALALASHTLTHPRD</sequence>
<dbReference type="RefSeq" id="WP_386396268.1">
    <property type="nucleotide sequence ID" value="NZ_JBHSPT010000031.1"/>
</dbReference>
<evidence type="ECO:0000256" key="1">
    <source>
        <dbReference type="SAM" id="MobiDB-lite"/>
    </source>
</evidence>
<evidence type="ECO:0000313" key="3">
    <source>
        <dbReference type="Proteomes" id="UP001596242"/>
    </source>
</evidence>
<evidence type="ECO:0000313" key="2">
    <source>
        <dbReference type="EMBL" id="MFC6056292.1"/>
    </source>
</evidence>
<feature type="region of interest" description="Disordered" evidence="1">
    <location>
        <begin position="197"/>
        <end position="279"/>
    </location>
</feature>
<accession>A0ABW1LZL4</accession>
<gene>
    <name evidence="2" type="ORF">ACFP50_12695</name>
</gene>
<dbReference type="Proteomes" id="UP001596242">
    <property type="component" value="Unassembled WGS sequence"/>
</dbReference>
<protein>
    <submittedName>
        <fullName evidence="2">Uncharacterized protein</fullName>
    </submittedName>
</protein>
<dbReference type="EMBL" id="JBHSPT010000031">
    <property type="protein sequence ID" value="MFC6056292.1"/>
    <property type="molecule type" value="Genomic_DNA"/>
</dbReference>
<reference evidence="3" key="1">
    <citation type="journal article" date="2019" name="Int. J. Syst. Evol. Microbiol.">
        <title>The Global Catalogue of Microorganisms (GCM) 10K type strain sequencing project: providing services to taxonomists for standard genome sequencing and annotation.</title>
        <authorList>
            <consortium name="The Broad Institute Genomics Platform"/>
            <consortium name="The Broad Institute Genome Sequencing Center for Infectious Disease"/>
            <person name="Wu L."/>
            <person name="Ma J."/>
        </authorList>
    </citation>
    <scope>NUCLEOTIDE SEQUENCE [LARGE SCALE GENOMIC DNA]</scope>
    <source>
        <strain evidence="3">JCM 12763</strain>
    </source>
</reference>
<name>A0ABW1LZL4_9ACTN</name>
<comment type="caution">
    <text evidence="2">The sequence shown here is derived from an EMBL/GenBank/DDBJ whole genome shotgun (WGS) entry which is preliminary data.</text>
</comment>
<feature type="compositionally biased region" description="Basic and acidic residues" evidence="1">
    <location>
        <begin position="239"/>
        <end position="259"/>
    </location>
</feature>